<gene>
    <name evidence="7" type="ORF">DPMN_181367</name>
</gene>
<comment type="caution">
    <text evidence="7">The sequence shown here is derived from an EMBL/GenBank/DDBJ whole genome shotgun (WGS) entry which is preliminary data.</text>
</comment>
<dbReference type="InterPro" id="IPR001774">
    <property type="entry name" value="DSL"/>
</dbReference>
<dbReference type="Proteomes" id="UP000828390">
    <property type="component" value="Unassembled WGS sequence"/>
</dbReference>
<sequence length="141" mass="15249">MQTSGFISPHTISTDETIGLTSFAAQDSPHCQPNEYGPSCKYCVPRDSCVDGHYTCDPLTGNKLCRPGYKGDACEIPEERDTENEFHLTCPASECRNGGTCISGRCCCSGGYTGELCEVEIIECRNDSCMNAGKAKKINSK</sequence>
<dbReference type="GO" id="GO:0007154">
    <property type="term" value="P:cell communication"/>
    <property type="evidence" value="ECO:0007669"/>
    <property type="project" value="InterPro"/>
</dbReference>
<evidence type="ECO:0000259" key="5">
    <source>
        <dbReference type="PROSITE" id="PS00022"/>
    </source>
</evidence>
<evidence type="ECO:0000256" key="3">
    <source>
        <dbReference type="ARBA" id="ARBA00022737"/>
    </source>
</evidence>
<reference evidence="7" key="1">
    <citation type="journal article" date="2019" name="bioRxiv">
        <title>The Genome of the Zebra Mussel, Dreissena polymorpha: A Resource for Invasive Species Research.</title>
        <authorList>
            <person name="McCartney M.A."/>
            <person name="Auch B."/>
            <person name="Kono T."/>
            <person name="Mallez S."/>
            <person name="Zhang Y."/>
            <person name="Obille A."/>
            <person name="Becker A."/>
            <person name="Abrahante J.E."/>
            <person name="Garbe J."/>
            <person name="Badalamenti J.P."/>
            <person name="Herman A."/>
            <person name="Mangelson H."/>
            <person name="Liachko I."/>
            <person name="Sullivan S."/>
            <person name="Sone E.D."/>
            <person name="Koren S."/>
            <person name="Silverstein K.A.T."/>
            <person name="Beckman K.B."/>
            <person name="Gohl D.M."/>
        </authorList>
    </citation>
    <scope>NUCLEOTIDE SEQUENCE</scope>
    <source>
        <strain evidence="7">Duluth1</strain>
        <tissue evidence="7">Whole animal</tissue>
    </source>
</reference>
<organism evidence="7 8">
    <name type="scientific">Dreissena polymorpha</name>
    <name type="common">Zebra mussel</name>
    <name type="synonym">Mytilus polymorpha</name>
    <dbReference type="NCBI Taxonomy" id="45954"/>
    <lineage>
        <taxon>Eukaryota</taxon>
        <taxon>Metazoa</taxon>
        <taxon>Spiralia</taxon>
        <taxon>Lophotrochozoa</taxon>
        <taxon>Mollusca</taxon>
        <taxon>Bivalvia</taxon>
        <taxon>Autobranchia</taxon>
        <taxon>Heteroconchia</taxon>
        <taxon>Euheterodonta</taxon>
        <taxon>Imparidentia</taxon>
        <taxon>Neoheterodontei</taxon>
        <taxon>Myida</taxon>
        <taxon>Dreissenoidea</taxon>
        <taxon>Dreissenidae</taxon>
        <taxon>Dreissena</taxon>
    </lineage>
</organism>
<dbReference type="Gene3D" id="2.10.25.10">
    <property type="entry name" value="Laminin"/>
    <property type="match status" value="1"/>
</dbReference>
<evidence type="ECO:0000259" key="6">
    <source>
        <dbReference type="PROSITE" id="PS01186"/>
    </source>
</evidence>
<reference evidence="7" key="2">
    <citation type="submission" date="2020-11" db="EMBL/GenBank/DDBJ databases">
        <authorList>
            <person name="McCartney M.A."/>
            <person name="Auch B."/>
            <person name="Kono T."/>
            <person name="Mallez S."/>
            <person name="Becker A."/>
            <person name="Gohl D.M."/>
            <person name="Silverstein K.A.T."/>
            <person name="Koren S."/>
            <person name="Bechman K.B."/>
            <person name="Herman A."/>
            <person name="Abrahante J.E."/>
            <person name="Garbe J."/>
        </authorList>
    </citation>
    <scope>NUCLEOTIDE SEQUENCE</scope>
    <source>
        <strain evidence="7">Duluth1</strain>
        <tissue evidence="7">Whole animal</tissue>
    </source>
</reference>
<accession>A0A9D4I3Q1</accession>
<proteinExistence type="predicted"/>
<keyword evidence="1" id="KW-0217">Developmental protein</keyword>
<dbReference type="SMART" id="SM00051">
    <property type="entry name" value="DSL"/>
    <property type="match status" value="1"/>
</dbReference>
<protein>
    <recommendedName>
        <fullName evidence="5 6">EGF-like domain-containing protein</fullName>
    </recommendedName>
</protein>
<evidence type="ECO:0000313" key="7">
    <source>
        <dbReference type="EMBL" id="KAH3746949.1"/>
    </source>
</evidence>
<dbReference type="EMBL" id="JAIWYP010000010">
    <property type="protein sequence ID" value="KAH3746949.1"/>
    <property type="molecule type" value="Genomic_DNA"/>
</dbReference>
<feature type="domain" description="EGF-like" evidence="5 6">
    <location>
        <begin position="106"/>
        <end position="117"/>
    </location>
</feature>
<dbReference type="Pfam" id="PF01414">
    <property type="entry name" value="DSL"/>
    <property type="match status" value="1"/>
</dbReference>
<dbReference type="InterPro" id="IPR000742">
    <property type="entry name" value="EGF"/>
</dbReference>
<evidence type="ECO:0000256" key="2">
    <source>
        <dbReference type="ARBA" id="ARBA00022536"/>
    </source>
</evidence>
<dbReference type="GO" id="GO:0016020">
    <property type="term" value="C:membrane"/>
    <property type="evidence" value="ECO:0007669"/>
    <property type="project" value="InterPro"/>
</dbReference>
<evidence type="ECO:0000313" key="8">
    <source>
        <dbReference type="Proteomes" id="UP000828390"/>
    </source>
</evidence>
<keyword evidence="2" id="KW-0245">EGF-like domain</keyword>
<evidence type="ECO:0000256" key="1">
    <source>
        <dbReference type="ARBA" id="ARBA00022473"/>
    </source>
</evidence>
<keyword evidence="4" id="KW-1015">Disulfide bond</keyword>
<dbReference type="AlphaFoldDB" id="A0A9D4I3Q1"/>
<evidence type="ECO:0000256" key="4">
    <source>
        <dbReference type="ARBA" id="ARBA00023157"/>
    </source>
</evidence>
<dbReference type="Gene3D" id="2.10.25.140">
    <property type="match status" value="1"/>
</dbReference>
<keyword evidence="3" id="KW-0677">Repeat</keyword>
<dbReference type="PROSITE" id="PS00022">
    <property type="entry name" value="EGF_1"/>
    <property type="match status" value="1"/>
</dbReference>
<dbReference type="SUPFAM" id="SSF57196">
    <property type="entry name" value="EGF/Laminin"/>
    <property type="match status" value="1"/>
</dbReference>
<dbReference type="PROSITE" id="PS01186">
    <property type="entry name" value="EGF_2"/>
    <property type="match status" value="1"/>
</dbReference>
<name>A0A9D4I3Q1_DREPO</name>
<keyword evidence="8" id="KW-1185">Reference proteome</keyword>